<dbReference type="GO" id="GO:0070530">
    <property type="term" value="F:K63-linked polyubiquitin modification-dependent protein binding"/>
    <property type="evidence" value="ECO:0007669"/>
    <property type="project" value="TreeGrafter"/>
</dbReference>
<feature type="region of interest" description="Disordered" evidence="3">
    <location>
        <begin position="164"/>
        <end position="200"/>
    </location>
</feature>
<dbReference type="PANTHER" id="PTHR31553:SF1">
    <property type="entry name" value="NF-KAPPA-B ESSENTIAL MODULATOR"/>
    <property type="match status" value="1"/>
</dbReference>
<feature type="compositionally biased region" description="Basic and acidic residues" evidence="3">
    <location>
        <begin position="636"/>
        <end position="648"/>
    </location>
</feature>
<evidence type="ECO:0000256" key="3">
    <source>
        <dbReference type="SAM" id="MobiDB-lite"/>
    </source>
</evidence>
<protein>
    <recommendedName>
        <fullName evidence="4">NF-kappa-B essential modulator NEMO CC2-LZ domain-containing protein</fullName>
    </recommendedName>
</protein>
<sequence>MTSLQNGDEDSFIILGASPGSSLDMKCNGIDHGDVTLDKEQMEEAMKDLSVEANMAFKAHFKLGDCPSPASMMVASTMITDDRSTEELQKRFGELLDENVILKETLKQNNESMKEQFLLIASCQEDMMKTHVLHKEKFDETKELVEKLRQENKKLKSDIARLSEAEAHSVSSETGESLHSSKPTGASGPPSAMEFVTSPDDDTINKLTAQLELVEKQRRQVIVDNEKLTWQKESLEHIVDATSKERDDLKEKLKNAELLLSTKDTEHATELNNLRLTIQDLEAQVQTASNFTSISSEEVLKRDQLLRQLEAKVTSLQSELKTAQLRILELENVKLEFTKYKSGVSEATKIYKDQIQDLHVRLKEASTTVFQPVRFSISSESDSGSSEYSSLTSNVKLYDKTLKHLAELLNILTHGMSDSLVQTLGLVASLHDYKLERVTADQFKAGLAEVKSQLEKQHSTALNNIGQVRGSLSIFEGIFKDYSEVLKKSVSKPRVERGGNVEALTAALVARGQELAALQAEVHRLKGEKDDTELLKAQMDLYKSDFEAERESREKMASEKETILTDLRTTKKRNQELTQQLEEVRNINPGLYRTVTSRGARPTSTARTPPAESARTPARTAPTQPTGNMVRKKKKISNEVDKQEEGATKEATPPPLRFDCPVCDKPFKTIILLQQHVDHCLP</sequence>
<reference evidence="5 6" key="1">
    <citation type="journal article" date="2017" name="BMC Biol.">
        <title>Genomic innovations, transcriptional plasticity and gene loss underlying the evolution and divergence of two highly polyphagous and invasive Helicoverpa pest species.</title>
        <authorList>
            <person name="Pearce S.L."/>
            <person name="Clarke D.F."/>
            <person name="East P.D."/>
            <person name="Elfekih S."/>
            <person name="Gordon K.H."/>
            <person name="Jermiin L.S."/>
            <person name="McGaughran A."/>
            <person name="Oakeshott J.G."/>
            <person name="Papanikolaou A."/>
            <person name="Perera O.P."/>
            <person name="Rane R.V."/>
            <person name="Richards S."/>
            <person name="Tay W.T."/>
            <person name="Walsh T.K."/>
            <person name="Anderson A."/>
            <person name="Anderson C.J."/>
            <person name="Asgari S."/>
            <person name="Board P.G."/>
            <person name="Bretschneider A."/>
            <person name="Campbell P.M."/>
            <person name="Chertemps T."/>
            <person name="Christeller J.T."/>
            <person name="Coppin C.W."/>
            <person name="Downes S.J."/>
            <person name="Duan G."/>
            <person name="Farnsworth C.A."/>
            <person name="Good R.T."/>
            <person name="Han L.B."/>
            <person name="Han Y.C."/>
            <person name="Hatje K."/>
            <person name="Horne I."/>
            <person name="Huang Y.P."/>
            <person name="Hughes D.S."/>
            <person name="Jacquin-Joly E."/>
            <person name="James W."/>
            <person name="Jhangiani S."/>
            <person name="Kollmar M."/>
            <person name="Kuwar S.S."/>
            <person name="Li S."/>
            <person name="Liu N.Y."/>
            <person name="Maibeche M.T."/>
            <person name="Miller J.R."/>
            <person name="Montagne N."/>
            <person name="Perry T."/>
            <person name="Qu J."/>
            <person name="Song S.V."/>
            <person name="Sutton G.G."/>
            <person name="Vogel H."/>
            <person name="Walenz B.P."/>
            <person name="Xu W."/>
            <person name="Zhang H.J."/>
            <person name="Zou Z."/>
            <person name="Batterham P."/>
            <person name="Edwards O.R."/>
            <person name="Feyereisen R."/>
            <person name="Gibbs R.A."/>
            <person name="Heckel D.G."/>
            <person name="McGrath A."/>
            <person name="Robin C."/>
            <person name="Scherer S.E."/>
            <person name="Worley K.C."/>
            <person name="Wu Y.D."/>
        </authorList>
    </citation>
    <scope>NUCLEOTIDE SEQUENCE [LARGE SCALE GENOMIC DNA]</scope>
    <source>
        <strain evidence="5">Harm_GR_Male_#8</strain>
        <tissue evidence="5">Whole organism</tissue>
    </source>
</reference>
<dbReference type="Gene3D" id="1.20.5.390">
    <property type="entry name" value="L1 transposable element, trimerization domain"/>
    <property type="match status" value="1"/>
</dbReference>
<keyword evidence="1 2" id="KW-0175">Coiled coil</keyword>
<evidence type="ECO:0000256" key="1">
    <source>
        <dbReference type="ARBA" id="ARBA00023054"/>
    </source>
</evidence>
<proteinExistence type="predicted"/>
<dbReference type="GO" id="GO:0005634">
    <property type="term" value="C:nucleus"/>
    <property type="evidence" value="ECO:0007669"/>
    <property type="project" value="TreeGrafter"/>
</dbReference>
<dbReference type="Proteomes" id="UP000249218">
    <property type="component" value="Unassembled WGS sequence"/>
</dbReference>
<feature type="region of interest" description="Disordered" evidence="3">
    <location>
        <begin position="594"/>
        <end position="653"/>
    </location>
</feature>
<dbReference type="AlphaFoldDB" id="A0A2W1BJR0"/>
<dbReference type="EMBL" id="KZ150130">
    <property type="protein sequence ID" value="PZC73066.1"/>
    <property type="molecule type" value="Genomic_DNA"/>
</dbReference>
<evidence type="ECO:0000313" key="5">
    <source>
        <dbReference type="EMBL" id="PZC73066.1"/>
    </source>
</evidence>
<gene>
    <name evidence="5" type="primary">HaOG210130</name>
    <name evidence="5" type="ORF">B5X24_HaOG210130</name>
</gene>
<dbReference type="InterPro" id="IPR032419">
    <property type="entry name" value="CC2-LZ_dom"/>
</dbReference>
<dbReference type="InterPro" id="IPR051301">
    <property type="entry name" value="Optineurin/NFkB_EssMod"/>
</dbReference>
<feature type="coiled-coil region" evidence="2">
    <location>
        <begin position="204"/>
        <end position="333"/>
    </location>
</feature>
<dbReference type="PANTHER" id="PTHR31553">
    <property type="entry name" value="NF-KAPPA-B ESSENTIAL MODULATOR"/>
    <property type="match status" value="1"/>
</dbReference>
<dbReference type="Gene3D" id="1.20.5.990">
    <property type="entry name" value="Nemo cc2-lz domain - 1d5 darpin complex"/>
    <property type="match status" value="1"/>
</dbReference>
<feature type="compositionally biased region" description="Polar residues" evidence="3">
    <location>
        <begin position="169"/>
        <end position="184"/>
    </location>
</feature>
<keyword evidence="6" id="KW-1185">Reference proteome</keyword>
<organism evidence="5 6">
    <name type="scientific">Helicoverpa armigera</name>
    <name type="common">Cotton bollworm</name>
    <name type="synonym">Heliothis armigera</name>
    <dbReference type="NCBI Taxonomy" id="29058"/>
    <lineage>
        <taxon>Eukaryota</taxon>
        <taxon>Metazoa</taxon>
        <taxon>Ecdysozoa</taxon>
        <taxon>Arthropoda</taxon>
        <taxon>Hexapoda</taxon>
        <taxon>Insecta</taxon>
        <taxon>Pterygota</taxon>
        <taxon>Neoptera</taxon>
        <taxon>Endopterygota</taxon>
        <taxon>Lepidoptera</taxon>
        <taxon>Glossata</taxon>
        <taxon>Ditrysia</taxon>
        <taxon>Noctuoidea</taxon>
        <taxon>Noctuidae</taxon>
        <taxon>Heliothinae</taxon>
        <taxon>Helicoverpa</taxon>
    </lineage>
</organism>
<evidence type="ECO:0000256" key="2">
    <source>
        <dbReference type="SAM" id="Coils"/>
    </source>
</evidence>
<dbReference type="Pfam" id="PF16516">
    <property type="entry name" value="CC2-LZ"/>
    <property type="match status" value="1"/>
</dbReference>
<accession>A0A2W1BJR0</accession>
<feature type="domain" description="NF-kappa-B essential modulator NEMO CC2-LZ" evidence="4">
    <location>
        <begin position="502"/>
        <end position="577"/>
    </location>
</feature>
<evidence type="ECO:0000259" key="4">
    <source>
        <dbReference type="Pfam" id="PF16516"/>
    </source>
</evidence>
<feature type="compositionally biased region" description="Low complexity" evidence="3">
    <location>
        <begin position="605"/>
        <end position="626"/>
    </location>
</feature>
<evidence type="ECO:0000313" key="6">
    <source>
        <dbReference type="Proteomes" id="UP000249218"/>
    </source>
</evidence>
<dbReference type="GO" id="GO:0043122">
    <property type="term" value="P:regulation of canonical NF-kappaB signal transduction"/>
    <property type="evidence" value="ECO:0007669"/>
    <property type="project" value="TreeGrafter"/>
</dbReference>
<dbReference type="OrthoDB" id="6343844at2759"/>
<name>A0A2W1BJR0_HELAM</name>
<dbReference type="GO" id="GO:0005737">
    <property type="term" value="C:cytoplasm"/>
    <property type="evidence" value="ECO:0007669"/>
    <property type="project" value="TreeGrafter"/>
</dbReference>